<dbReference type="InterPro" id="IPR007527">
    <property type="entry name" value="Znf_SWIM"/>
</dbReference>
<accession>A0A918U7M0</accession>
<comment type="caution">
    <text evidence="3">The sequence shown here is derived from an EMBL/GenBank/DDBJ whole genome shotgun (WGS) entry which is preliminary data.</text>
</comment>
<dbReference type="InterPro" id="IPR049245">
    <property type="entry name" value="DUF6880"/>
</dbReference>
<dbReference type="PROSITE" id="PS50966">
    <property type="entry name" value="ZF_SWIM"/>
    <property type="match status" value="1"/>
</dbReference>
<protein>
    <recommendedName>
        <fullName evidence="2">SWIM-type domain-containing protein</fullName>
    </recommendedName>
</protein>
<dbReference type="Proteomes" id="UP000645257">
    <property type="component" value="Unassembled WGS sequence"/>
</dbReference>
<gene>
    <name evidence="3" type="ORF">GCM10011289_04610</name>
</gene>
<evidence type="ECO:0000313" key="3">
    <source>
        <dbReference type="EMBL" id="GGY05121.1"/>
    </source>
</evidence>
<reference evidence="3" key="2">
    <citation type="submission" date="2020-09" db="EMBL/GenBank/DDBJ databases">
        <authorList>
            <person name="Sun Q."/>
            <person name="Kim S."/>
        </authorList>
    </citation>
    <scope>NUCLEOTIDE SEQUENCE</scope>
    <source>
        <strain evidence="3">KCTC 32182</strain>
    </source>
</reference>
<organism evidence="3 4">
    <name type="scientific">Paludibacterium paludis</name>
    <dbReference type="NCBI Taxonomy" id="1225769"/>
    <lineage>
        <taxon>Bacteria</taxon>
        <taxon>Pseudomonadati</taxon>
        <taxon>Pseudomonadota</taxon>
        <taxon>Betaproteobacteria</taxon>
        <taxon>Neisseriales</taxon>
        <taxon>Chromobacteriaceae</taxon>
        <taxon>Paludibacterium</taxon>
    </lineage>
</organism>
<evidence type="ECO:0000259" key="2">
    <source>
        <dbReference type="PROSITE" id="PS50966"/>
    </source>
</evidence>
<reference evidence="3" key="1">
    <citation type="journal article" date="2014" name="Int. J. Syst. Evol. Microbiol.">
        <title>Complete genome sequence of Corynebacterium casei LMG S-19264T (=DSM 44701T), isolated from a smear-ripened cheese.</title>
        <authorList>
            <consortium name="US DOE Joint Genome Institute (JGI-PGF)"/>
            <person name="Walter F."/>
            <person name="Albersmeier A."/>
            <person name="Kalinowski J."/>
            <person name="Ruckert C."/>
        </authorList>
    </citation>
    <scope>NUCLEOTIDE SEQUENCE</scope>
    <source>
        <strain evidence="3">KCTC 32182</strain>
    </source>
</reference>
<proteinExistence type="predicted"/>
<keyword evidence="4" id="KW-1185">Reference proteome</keyword>
<feature type="domain" description="SWIM-type" evidence="2">
    <location>
        <begin position="51"/>
        <end position="85"/>
    </location>
</feature>
<dbReference type="GO" id="GO:0008270">
    <property type="term" value="F:zinc ion binding"/>
    <property type="evidence" value="ECO:0007669"/>
    <property type="project" value="UniProtKB-KW"/>
</dbReference>
<dbReference type="AlphaFoldDB" id="A0A918U7M0"/>
<dbReference type="EMBL" id="BMYX01000001">
    <property type="protein sequence ID" value="GGY05121.1"/>
    <property type="molecule type" value="Genomic_DNA"/>
</dbReference>
<keyword evidence="1" id="KW-0863">Zinc-finger</keyword>
<keyword evidence="1" id="KW-0479">Metal-binding</keyword>
<evidence type="ECO:0000256" key="1">
    <source>
        <dbReference type="PROSITE-ProRule" id="PRU00325"/>
    </source>
</evidence>
<dbReference type="Pfam" id="PF21810">
    <property type="entry name" value="DUF6880"/>
    <property type="match status" value="1"/>
</dbReference>
<dbReference type="RefSeq" id="WP_189530693.1">
    <property type="nucleotide sequence ID" value="NZ_BMYX01000001.1"/>
</dbReference>
<dbReference type="Pfam" id="PF04434">
    <property type="entry name" value="SWIM"/>
    <property type="match status" value="1"/>
</dbReference>
<keyword evidence="1" id="KW-0862">Zinc</keyword>
<name>A0A918U7M0_9NEIS</name>
<sequence length="552" mass="61168">MSDLLKTLNASAGDAVFERGAAYYHKNKVTLVRQDTGHCLADVAGSSRVPYRVALFRDGRGSCSCPMGQAGTPCKHLVATAFAWQMGEAEPAPAEAPGAAHEPDWRDELARQPAERLAEWLIQLAEDDRGVARQLRFWLSQANGSPKQRRDALAALIGRPRFRDYRQSLEYARRLQSVEPMIRERLEQDDPREAAELADWAIRKLVRIMEESDDSAGAIGEEIRMLSRVFVEACRQGGLVGEELAERLVQRALEDDYDFYPVEALVPLLDEAGLARYGRLVRKAWEALPKIGPGGEDSARFGASLRTDRLMLQFADLTGDSALAIAVHERDLGSGYRFLQLAEALQAMGREREARQRAEQGLALFPDEWRLAATLAGWYLDDGLAEEALSLRWAIFTRSPTAEHYLALLNTAGDDRAAWRDKALAQVAGQERAQERDGRALVNVSLRVGLLLAEGAVREAMALSRQGGVYPHVLEQLAEACAGEDREFCAALRQRLLEQALAGSGEHAYRDAIRQLGHLAPMMAKGEFAALIADIRVRCARRKKFLAMLDAL</sequence>
<evidence type="ECO:0000313" key="4">
    <source>
        <dbReference type="Proteomes" id="UP000645257"/>
    </source>
</evidence>